<protein>
    <recommendedName>
        <fullName evidence="4">SMODS-associating 2TM beta-strand rich effector domain-containing protein</fullName>
    </recommendedName>
</protein>
<dbReference type="EMBL" id="RCHE01000059">
    <property type="protein sequence ID" value="RLL38183.1"/>
    <property type="molecule type" value="Genomic_DNA"/>
</dbReference>
<evidence type="ECO:0000313" key="3">
    <source>
        <dbReference type="Proteomes" id="UP000273105"/>
    </source>
</evidence>
<reference evidence="2 3" key="1">
    <citation type="submission" date="2018-09" db="EMBL/GenBank/DDBJ databases">
        <title>The draft genome of Acinetobacter sp. strains.</title>
        <authorList>
            <person name="Qin J."/>
            <person name="Feng Y."/>
            <person name="Zong Z."/>
        </authorList>
    </citation>
    <scope>NUCLEOTIDE SEQUENCE [LARGE SCALE GENOMIC DNA]</scope>
    <source>
        <strain evidence="2 3">WCHAc060001</strain>
    </source>
</reference>
<keyword evidence="1" id="KW-0812">Transmembrane</keyword>
<organism evidence="2 3">
    <name type="scientific">Acinetobacter cumulans</name>
    <dbReference type="NCBI Taxonomy" id="2136182"/>
    <lineage>
        <taxon>Bacteria</taxon>
        <taxon>Pseudomonadati</taxon>
        <taxon>Pseudomonadota</taxon>
        <taxon>Gammaproteobacteria</taxon>
        <taxon>Moraxellales</taxon>
        <taxon>Moraxellaceae</taxon>
        <taxon>Acinetobacter</taxon>
    </lineage>
</organism>
<feature type="transmembrane region" description="Helical" evidence="1">
    <location>
        <begin position="44"/>
        <end position="65"/>
    </location>
</feature>
<dbReference type="RefSeq" id="WP_121533382.1">
    <property type="nucleotide sequence ID" value="NZ_RCHE01000059.1"/>
</dbReference>
<keyword evidence="1" id="KW-1133">Transmembrane helix</keyword>
<evidence type="ECO:0008006" key="4">
    <source>
        <dbReference type="Google" id="ProtNLM"/>
    </source>
</evidence>
<feature type="transmembrane region" description="Helical" evidence="1">
    <location>
        <begin position="12"/>
        <end position="32"/>
    </location>
</feature>
<keyword evidence="3" id="KW-1185">Reference proteome</keyword>
<evidence type="ECO:0000313" key="2">
    <source>
        <dbReference type="EMBL" id="RLL38183.1"/>
    </source>
</evidence>
<comment type="caution">
    <text evidence="2">The sequence shown here is derived from an EMBL/GenBank/DDBJ whole genome shotgun (WGS) entry which is preliminary data.</text>
</comment>
<evidence type="ECO:0000256" key="1">
    <source>
        <dbReference type="SAM" id="Phobius"/>
    </source>
</evidence>
<name>A0ABX9U3A4_9GAMM</name>
<gene>
    <name evidence="2" type="ORF">D9K79_16430</name>
</gene>
<sequence>MSKQFSIQLKEWFLNIVTIIVIPLYIIAIYKILITYDLDKIVKYLPLATFVLACIAFFFALRTYWRKSSISVKASYIPSPDSHYGKAYIHQYLLESEKDKAIVVFKVYLRIGYDTYVLLEDFRSKPLILKAYEVHQREFERIHWHSSNEYKLDLTKVLSDPKIPKSIVLSTSEGKYVTKTIVDPWYVETSDADYAIIGGQEPMRTIQGYQTWKDQEFIELTDKDVSKNFLIYCKRWLCKKFHL</sequence>
<accession>A0ABX9U3A4</accession>
<proteinExistence type="predicted"/>
<keyword evidence="1" id="KW-0472">Membrane</keyword>
<dbReference type="Proteomes" id="UP000273105">
    <property type="component" value="Unassembled WGS sequence"/>
</dbReference>